<dbReference type="KEGG" id="fpn:ABE65_009090"/>
<dbReference type="PROSITE" id="PS51257">
    <property type="entry name" value="PROKAR_LIPOPROTEIN"/>
    <property type="match status" value="1"/>
</dbReference>
<dbReference type="Pfam" id="PF09580">
    <property type="entry name" value="Spore_YhcN_YlaJ"/>
    <property type="match status" value="1"/>
</dbReference>
<keyword evidence="3" id="KW-1185">Reference proteome</keyword>
<dbReference type="RefSeq" id="WP_066393862.1">
    <property type="nucleotide sequence ID" value="NZ_CP015378.1"/>
</dbReference>
<accession>A0A160IL35</accession>
<evidence type="ECO:0000313" key="3">
    <source>
        <dbReference type="Proteomes" id="UP000076623"/>
    </source>
</evidence>
<sequence length="192" mass="21103">MWKLGMLVLSSALIFTGCSGKTGSGDETLDTEQVKYDTSERKPNTQIDSPLVVEKSDEVHQSKDLVQLAEKVNGVDKAYVIVSGIYTLVGIVPFEPVAPGKENNQLRKAVYNGLKGNAHGRNAAITTDPDKIEQIKRLGNTASHSKHDSKSGVYNELGILIGKIKPLNGQLKSTERQDMHEEDKPIRNDLYE</sequence>
<feature type="region of interest" description="Disordered" evidence="1">
    <location>
        <begin position="170"/>
        <end position="192"/>
    </location>
</feature>
<name>A0A160IL35_9BACL</name>
<dbReference type="EMBL" id="CP015378">
    <property type="protein sequence ID" value="ANC76948.1"/>
    <property type="molecule type" value="Genomic_DNA"/>
</dbReference>
<evidence type="ECO:0000256" key="1">
    <source>
        <dbReference type="SAM" id="MobiDB-lite"/>
    </source>
</evidence>
<proteinExistence type="predicted"/>
<reference evidence="2 3" key="1">
    <citation type="submission" date="2016-04" db="EMBL/GenBank/DDBJ databases">
        <title>Complete genome sequence of Fictibacillus phosphorivorans G25-29, a strain toxic to nematodes.</title>
        <authorList>
            <person name="Zheng Z."/>
        </authorList>
    </citation>
    <scope>NUCLEOTIDE SEQUENCE [LARGE SCALE GENOMIC DNA]</scope>
    <source>
        <strain evidence="2 3">G25-29</strain>
    </source>
</reference>
<protein>
    <recommendedName>
        <fullName evidence="4">YhcN/YlaJ family sporulation lipoprotein</fullName>
    </recommendedName>
</protein>
<dbReference type="AlphaFoldDB" id="A0A160IL35"/>
<gene>
    <name evidence="2" type="ORF">ABE65_009090</name>
</gene>
<feature type="compositionally biased region" description="Basic and acidic residues" evidence="1">
    <location>
        <begin position="173"/>
        <end position="192"/>
    </location>
</feature>
<dbReference type="InterPro" id="IPR019076">
    <property type="entry name" value="Spore_lipoprot_YhcN/YlaJ-like"/>
</dbReference>
<organism evidence="2 3">
    <name type="scientific">Fictibacillus phosphorivorans</name>
    <dbReference type="NCBI Taxonomy" id="1221500"/>
    <lineage>
        <taxon>Bacteria</taxon>
        <taxon>Bacillati</taxon>
        <taxon>Bacillota</taxon>
        <taxon>Bacilli</taxon>
        <taxon>Bacillales</taxon>
        <taxon>Fictibacillaceae</taxon>
        <taxon>Fictibacillus</taxon>
    </lineage>
</organism>
<dbReference type="Proteomes" id="UP000076623">
    <property type="component" value="Chromosome"/>
</dbReference>
<evidence type="ECO:0008006" key="4">
    <source>
        <dbReference type="Google" id="ProtNLM"/>
    </source>
</evidence>
<evidence type="ECO:0000313" key="2">
    <source>
        <dbReference type="EMBL" id="ANC76948.1"/>
    </source>
</evidence>